<evidence type="ECO:0000313" key="2">
    <source>
        <dbReference type="EMBL" id="SEO54220.1"/>
    </source>
</evidence>
<dbReference type="SUPFAM" id="SSF51556">
    <property type="entry name" value="Metallo-dependent hydrolases"/>
    <property type="match status" value="1"/>
</dbReference>
<proteinExistence type="predicted"/>
<dbReference type="SUPFAM" id="SSF51338">
    <property type="entry name" value="Composite domain of metallo-dependent hydrolases"/>
    <property type="match status" value="1"/>
</dbReference>
<dbReference type="EMBL" id="FOCL01000009">
    <property type="protein sequence ID" value="SEO54220.1"/>
    <property type="molecule type" value="Genomic_DNA"/>
</dbReference>
<accession>A0A1H8QJ07</accession>
<evidence type="ECO:0000259" key="1">
    <source>
        <dbReference type="Pfam" id="PF07969"/>
    </source>
</evidence>
<gene>
    <name evidence="2" type="ORF">SAMN05192574_10927</name>
</gene>
<dbReference type="NCBIfam" id="NF005312">
    <property type="entry name" value="PRK06846.1"/>
    <property type="match status" value="1"/>
</dbReference>
<dbReference type="InterPro" id="IPR013108">
    <property type="entry name" value="Amidohydro_3"/>
</dbReference>
<dbReference type="CDD" id="cd01293">
    <property type="entry name" value="Bact_CD"/>
    <property type="match status" value="1"/>
</dbReference>
<dbReference type="InterPro" id="IPR052349">
    <property type="entry name" value="Metallo-hydrolase_Enzymes"/>
</dbReference>
<dbReference type="Proteomes" id="UP000198942">
    <property type="component" value="Unassembled WGS sequence"/>
</dbReference>
<sequence length="428" mass="47858">MPYFAAGSRKIYQRCLIEADTIKTNMENQTYVLKNVLLETGFEYEGDEAKGTKTALFCIEVDKGKIANIKPNDLNINGVDAKGRLMLPAFKDMHAHLDKMLFGLPWQAVSAKRRTVKDMIAYEQKMIPEWLKTSVERTEKMIDFLHSYGTHFIRSHFNIEPTSRLDSLYHLEEALQNKKETLDAELVAFPQHGIYYTQTEPLLKEVARMDSVTFIGGVDPYSIDGSIEKPMELITQLALDNNKGIDIHLHERGESGIKTIEFLIDKALENPGLKGKTYVSHAFALGHLSAAETEKIAERLAGAGVGIVSSVPFWGTIMPIPTLRKYGVEVLVGNDNIQDHWSTFGSGNMLQKAHLIAELYGYTTEWELSRTLAFATRYVLPLDDHGSQQWPKVGDNADAVLLDASCSAEAVARISPVKSLIHKGNIVF</sequence>
<dbReference type="AlphaFoldDB" id="A0A1H8QJ07"/>
<dbReference type="PANTHER" id="PTHR32027:SF9">
    <property type="entry name" value="BLL3847 PROTEIN"/>
    <property type="match status" value="1"/>
</dbReference>
<feature type="domain" description="Amidohydrolase 3" evidence="1">
    <location>
        <begin position="240"/>
        <end position="428"/>
    </location>
</feature>
<name>A0A1H8QJ07_9SPHI</name>
<keyword evidence="3" id="KW-1185">Reference proteome</keyword>
<organism evidence="2 3">
    <name type="scientific">Mucilaginibacter gossypiicola</name>
    <dbReference type="NCBI Taxonomy" id="551995"/>
    <lineage>
        <taxon>Bacteria</taxon>
        <taxon>Pseudomonadati</taxon>
        <taxon>Bacteroidota</taxon>
        <taxon>Sphingobacteriia</taxon>
        <taxon>Sphingobacteriales</taxon>
        <taxon>Sphingobacteriaceae</taxon>
        <taxon>Mucilaginibacter</taxon>
    </lineage>
</organism>
<dbReference type="PANTHER" id="PTHR32027">
    <property type="entry name" value="CYTOSINE DEAMINASE"/>
    <property type="match status" value="1"/>
</dbReference>
<dbReference type="InterPro" id="IPR032466">
    <property type="entry name" value="Metal_Hydrolase"/>
</dbReference>
<dbReference type="GO" id="GO:0016814">
    <property type="term" value="F:hydrolase activity, acting on carbon-nitrogen (but not peptide) bonds, in cyclic amidines"/>
    <property type="evidence" value="ECO:0007669"/>
    <property type="project" value="TreeGrafter"/>
</dbReference>
<dbReference type="Gene3D" id="3.20.20.140">
    <property type="entry name" value="Metal-dependent hydrolases"/>
    <property type="match status" value="1"/>
</dbReference>
<evidence type="ECO:0000313" key="3">
    <source>
        <dbReference type="Proteomes" id="UP000198942"/>
    </source>
</evidence>
<dbReference type="Gene3D" id="2.30.40.10">
    <property type="entry name" value="Urease, subunit C, domain 1"/>
    <property type="match status" value="1"/>
</dbReference>
<protein>
    <submittedName>
        <fullName evidence="2">Cytosine/adenosine deaminase</fullName>
    </submittedName>
</protein>
<reference evidence="3" key="1">
    <citation type="submission" date="2016-10" db="EMBL/GenBank/DDBJ databases">
        <authorList>
            <person name="Varghese N."/>
            <person name="Submissions S."/>
        </authorList>
    </citation>
    <scope>NUCLEOTIDE SEQUENCE [LARGE SCALE GENOMIC DNA]</scope>
    <source>
        <strain evidence="3">Gh-48</strain>
    </source>
</reference>
<dbReference type="Pfam" id="PF07969">
    <property type="entry name" value="Amidohydro_3"/>
    <property type="match status" value="1"/>
</dbReference>
<dbReference type="STRING" id="551995.SAMN05192574_10927"/>
<dbReference type="InterPro" id="IPR011059">
    <property type="entry name" value="Metal-dep_hydrolase_composite"/>
</dbReference>